<dbReference type="EMBL" id="AXZL01000061">
    <property type="protein sequence ID" value="ESE41626.1"/>
    <property type="molecule type" value="Genomic_DNA"/>
</dbReference>
<dbReference type="Gene3D" id="3.30.70.560">
    <property type="entry name" value="7,8-Dihydro-6-hydroxymethylpterin-pyrophosphokinase HPPK"/>
    <property type="match status" value="1"/>
</dbReference>
<sequence length="169" mass="19001">MGMARIYISLGSNIEPSRYLKAGLQSLREHFGALQLSSMYESEAVGFDGTNFLNMVACAQTSLNIAEVVAQFKQIEQNHGRLVGAKKFSPRTLDIDLLLYDDVVCQTPVVLPRAEIVTNAFVLWPLAEIAPNLVHPLQQKTYAVMWDEYDKASQKLWPVAFEWPHGLTF</sequence>
<feature type="domain" description="7,8-dihydro-6-hydroxymethylpterin-pyrophosphokinase" evidence="8">
    <location>
        <begin position="7"/>
        <end position="131"/>
    </location>
</feature>
<reference evidence="9 10" key="1">
    <citation type="journal article" date="2013" name="Genome Announc.">
        <title>Draft Genome Sequence of Shewanella decolorationis S12, a Dye-Degrading Bacterium Isolated from a Wastewater Treatment Plant.</title>
        <authorList>
            <person name="Xu M."/>
            <person name="Fang Y."/>
            <person name="Liu J."/>
            <person name="Chen X."/>
            <person name="Sun G."/>
            <person name="Guo J."/>
            <person name="Hua Z."/>
            <person name="Tu Q."/>
            <person name="Wu L."/>
            <person name="Zhou J."/>
            <person name="Liu X."/>
        </authorList>
    </citation>
    <scope>NUCLEOTIDE SEQUENCE [LARGE SCALE GENOMIC DNA]</scope>
    <source>
        <strain evidence="9 10">S12</strain>
    </source>
</reference>
<evidence type="ECO:0000256" key="7">
    <source>
        <dbReference type="ARBA" id="ARBA00022909"/>
    </source>
</evidence>
<evidence type="ECO:0000256" key="4">
    <source>
        <dbReference type="ARBA" id="ARBA00022741"/>
    </source>
</evidence>
<dbReference type="InterPro" id="IPR000550">
    <property type="entry name" value="Hppk"/>
</dbReference>
<evidence type="ECO:0000256" key="5">
    <source>
        <dbReference type="ARBA" id="ARBA00022777"/>
    </source>
</evidence>
<dbReference type="PANTHER" id="PTHR43071:SF2">
    <property type="entry name" value="2-AMINO-4-HYDROXY-6-HYDROXYMETHYLDIHYDROPTERIDINE PYROPHOSPHOKINASE"/>
    <property type="match status" value="1"/>
</dbReference>
<keyword evidence="6" id="KW-0067">ATP-binding</keyword>
<dbReference type="SUPFAM" id="SSF55083">
    <property type="entry name" value="6-hydroxymethyl-7,8-dihydropterin pyrophosphokinase, HPPK"/>
    <property type="match status" value="1"/>
</dbReference>
<evidence type="ECO:0000256" key="2">
    <source>
        <dbReference type="ARBA" id="ARBA00013253"/>
    </source>
</evidence>
<gene>
    <name evidence="9" type="ORF">SHD_1701</name>
</gene>
<keyword evidence="4" id="KW-0547">Nucleotide-binding</keyword>
<organism evidence="9 10">
    <name type="scientific">Shewanella decolorationis S12</name>
    <dbReference type="NCBI Taxonomy" id="1353536"/>
    <lineage>
        <taxon>Bacteria</taxon>
        <taxon>Pseudomonadati</taxon>
        <taxon>Pseudomonadota</taxon>
        <taxon>Gammaproteobacteria</taxon>
        <taxon>Alteromonadales</taxon>
        <taxon>Shewanellaceae</taxon>
        <taxon>Shewanella</taxon>
    </lineage>
</organism>
<evidence type="ECO:0000256" key="6">
    <source>
        <dbReference type="ARBA" id="ARBA00022840"/>
    </source>
</evidence>
<protein>
    <recommendedName>
        <fullName evidence="2">2-amino-4-hydroxy-6-hydroxymethyldihydropteridine diphosphokinase</fullName>
        <ecNumber evidence="2">2.7.6.3</ecNumber>
    </recommendedName>
</protein>
<dbReference type="PANTHER" id="PTHR43071">
    <property type="entry name" value="2-AMINO-4-HYDROXY-6-HYDROXYMETHYLDIHYDROPTERIDINE PYROPHOSPHOKINASE"/>
    <property type="match status" value="1"/>
</dbReference>
<comment type="pathway">
    <text evidence="1">Cofactor biosynthesis; tetrahydrofolate biosynthesis; 2-amino-4-hydroxy-6-hydroxymethyl-7,8-dihydropteridine diphosphate from 7,8-dihydroneopterin triphosphate: step 4/4.</text>
</comment>
<dbReference type="InterPro" id="IPR035907">
    <property type="entry name" value="Hppk_sf"/>
</dbReference>
<dbReference type="Proteomes" id="UP000017548">
    <property type="component" value="Unassembled WGS sequence"/>
</dbReference>
<keyword evidence="3" id="KW-0808">Transferase</keyword>
<keyword evidence="5" id="KW-0418">Kinase</keyword>
<evidence type="ECO:0000259" key="8">
    <source>
        <dbReference type="Pfam" id="PF01288"/>
    </source>
</evidence>
<dbReference type="CDD" id="cd00483">
    <property type="entry name" value="HPPK"/>
    <property type="match status" value="1"/>
</dbReference>
<evidence type="ECO:0000313" key="10">
    <source>
        <dbReference type="Proteomes" id="UP000017548"/>
    </source>
</evidence>
<name>A0ABP2Z4M1_9GAMM</name>
<proteinExistence type="predicted"/>
<dbReference type="Pfam" id="PF01288">
    <property type="entry name" value="HPPK"/>
    <property type="match status" value="1"/>
</dbReference>
<evidence type="ECO:0000313" key="9">
    <source>
        <dbReference type="EMBL" id="ESE41626.1"/>
    </source>
</evidence>
<evidence type="ECO:0000256" key="3">
    <source>
        <dbReference type="ARBA" id="ARBA00022679"/>
    </source>
</evidence>
<keyword evidence="10" id="KW-1185">Reference proteome</keyword>
<keyword evidence="7" id="KW-0289">Folate biosynthesis</keyword>
<accession>A0ABP2Z4M1</accession>
<comment type="caution">
    <text evidence="9">The sequence shown here is derived from an EMBL/GenBank/DDBJ whole genome shotgun (WGS) entry which is preliminary data.</text>
</comment>
<evidence type="ECO:0000256" key="1">
    <source>
        <dbReference type="ARBA" id="ARBA00005051"/>
    </source>
</evidence>
<dbReference type="EC" id="2.7.6.3" evidence="2"/>
<dbReference type="NCBIfam" id="TIGR01498">
    <property type="entry name" value="folK"/>
    <property type="match status" value="1"/>
</dbReference>